<proteinExistence type="predicted"/>
<comment type="caution">
    <text evidence="1">The sequence shown here is derived from an EMBL/GenBank/DDBJ whole genome shotgun (WGS) entry which is preliminary data.</text>
</comment>
<evidence type="ECO:0000313" key="1">
    <source>
        <dbReference type="EMBL" id="MFC4736370.1"/>
    </source>
</evidence>
<dbReference type="NCBIfam" id="NF033536">
    <property type="entry name" value="lasso_PqqD_Bac"/>
    <property type="match status" value="1"/>
</dbReference>
<keyword evidence="2" id="KW-1185">Reference proteome</keyword>
<sequence length="95" mass="10629">MIEKQVTEPYMTQAAGNIVSDMGDEKVMFSAANGKYYNFGEVGGRIWELLAEPNTAKSITAQLMREYDVSEADCQQETEAFLQSLRKEGLIVVQD</sequence>
<gene>
    <name evidence="1" type="ORF">ACFO4L_07205</name>
</gene>
<dbReference type="Pfam" id="PF05402">
    <property type="entry name" value="PqqD"/>
    <property type="match status" value="1"/>
</dbReference>
<dbReference type="InterPro" id="IPR008792">
    <property type="entry name" value="PQQD"/>
</dbReference>
<organism evidence="1 2">
    <name type="scientific">Bacillus daqingensis</name>
    <dbReference type="NCBI Taxonomy" id="872396"/>
    <lineage>
        <taxon>Bacteria</taxon>
        <taxon>Bacillati</taxon>
        <taxon>Bacillota</taxon>
        <taxon>Bacilli</taxon>
        <taxon>Bacillales</taxon>
        <taxon>Bacillaceae</taxon>
        <taxon>Bacillus</taxon>
    </lineage>
</organism>
<evidence type="ECO:0000313" key="2">
    <source>
        <dbReference type="Proteomes" id="UP001595896"/>
    </source>
</evidence>
<dbReference type="EMBL" id="JBHSGK010000005">
    <property type="protein sequence ID" value="MFC4736370.1"/>
    <property type="molecule type" value="Genomic_DNA"/>
</dbReference>
<accession>A0ABV9NVA9</accession>
<protein>
    <submittedName>
        <fullName evidence="1">Lasso peptide biosynthesis PqqD family chaperone</fullName>
    </submittedName>
</protein>
<dbReference type="RefSeq" id="WP_377909015.1">
    <property type="nucleotide sequence ID" value="NZ_JBHSGK010000005.1"/>
</dbReference>
<dbReference type="Proteomes" id="UP001595896">
    <property type="component" value="Unassembled WGS sequence"/>
</dbReference>
<reference evidence="2" key="1">
    <citation type="journal article" date="2019" name="Int. J. Syst. Evol. Microbiol.">
        <title>The Global Catalogue of Microorganisms (GCM) 10K type strain sequencing project: providing services to taxonomists for standard genome sequencing and annotation.</title>
        <authorList>
            <consortium name="The Broad Institute Genomics Platform"/>
            <consortium name="The Broad Institute Genome Sequencing Center for Infectious Disease"/>
            <person name="Wu L."/>
            <person name="Ma J."/>
        </authorList>
    </citation>
    <scope>NUCLEOTIDE SEQUENCE [LARGE SCALE GENOMIC DNA]</scope>
    <source>
        <strain evidence="2">JCM 12165</strain>
    </source>
</reference>
<name>A0ABV9NVA9_9BACI</name>
<dbReference type="InterPro" id="IPR041881">
    <property type="entry name" value="PqqD_sf"/>
</dbReference>
<dbReference type="Gene3D" id="1.10.10.1150">
    <property type="entry name" value="Coenzyme PQQ synthesis protein D (PqqD)"/>
    <property type="match status" value="1"/>
</dbReference>